<feature type="region of interest" description="Disordered" evidence="4">
    <location>
        <begin position="278"/>
        <end position="303"/>
    </location>
</feature>
<protein>
    <submittedName>
        <fullName evidence="5">3-phenylpropionate-dihydrodiol/cinnamic acid-dihydrodiol dehydrogenase</fullName>
        <ecNumber evidence="5">1.3.1.87</ecNumber>
    </submittedName>
</protein>
<keyword evidence="6" id="KW-1185">Reference proteome</keyword>
<dbReference type="EMBL" id="CP087164">
    <property type="protein sequence ID" value="UGS33790.1"/>
    <property type="molecule type" value="Genomic_DNA"/>
</dbReference>
<dbReference type="Gene3D" id="3.40.50.720">
    <property type="entry name" value="NAD(P)-binding Rossmann-like Domain"/>
    <property type="match status" value="1"/>
</dbReference>
<dbReference type="RefSeq" id="WP_259313483.1">
    <property type="nucleotide sequence ID" value="NZ_CP087164.1"/>
</dbReference>
<dbReference type="PRINTS" id="PR00081">
    <property type="entry name" value="GDHRDH"/>
</dbReference>
<dbReference type="KEGG" id="sbae:DSM104329_00155"/>
<dbReference type="GO" id="GO:0016616">
    <property type="term" value="F:oxidoreductase activity, acting on the CH-OH group of donors, NAD or NADP as acceptor"/>
    <property type="evidence" value="ECO:0007669"/>
    <property type="project" value="TreeGrafter"/>
</dbReference>
<accession>A0A9E6XT44</accession>
<dbReference type="PRINTS" id="PR00080">
    <property type="entry name" value="SDRFAMILY"/>
</dbReference>
<keyword evidence="2 5" id="KW-0560">Oxidoreductase</keyword>
<dbReference type="InterPro" id="IPR036291">
    <property type="entry name" value="NAD(P)-bd_dom_sf"/>
</dbReference>
<name>A0A9E6XT44_9ACTN</name>
<dbReference type="SUPFAM" id="SSF51735">
    <property type="entry name" value="NAD(P)-binding Rossmann-fold domains"/>
    <property type="match status" value="1"/>
</dbReference>
<evidence type="ECO:0000256" key="3">
    <source>
        <dbReference type="RuleBase" id="RU000363"/>
    </source>
</evidence>
<evidence type="ECO:0000256" key="1">
    <source>
        <dbReference type="ARBA" id="ARBA00006484"/>
    </source>
</evidence>
<organism evidence="5 6">
    <name type="scientific">Capillimicrobium parvum</name>
    <dbReference type="NCBI Taxonomy" id="2884022"/>
    <lineage>
        <taxon>Bacteria</taxon>
        <taxon>Bacillati</taxon>
        <taxon>Actinomycetota</taxon>
        <taxon>Thermoleophilia</taxon>
        <taxon>Solirubrobacterales</taxon>
        <taxon>Capillimicrobiaceae</taxon>
        <taxon>Capillimicrobium</taxon>
    </lineage>
</organism>
<dbReference type="AlphaFoldDB" id="A0A9E6XT44"/>
<sequence length="303" mass="32482">MAKQPKVLAGQVAAITGGARGIGRAMAYAFVRQGMRVAIGDLDVEAARRTAEEIGSGTVAFELNVTDRGSIERFADDVERELGPIDVFVNNAGIMQLSRFLDEDDATAHRMVDINLHGVLYGMKVVLPRMVARNRGHVVNVASQAGKFGFAGGATYSATKFAVVGASESVRQELRLMGADGVALSVVMPAIVNTELGGGLNKPVGQKDIQPEDVADATVEALQTGRFDVWVPRDNQRIYAASGLLPRRVRETLSRAMKADRPLWGVDEGRRRAYELRAAQSEPGLEPGQEPVALTAGERAAED</sequence>
<dbReference type="GO" id="GO:0018498">
    <property type="term" value="F:2,3-dihydroxy-2,3-dihydro-phenylpropionate dehydrogenase activity"/>
    <property type="evidence" value="ECO:0007669"/>
    <property type="project" value="UniProtKB-EC"/>
</dbReference>
<dbReference type="PANTHER" id="PTHR24322:SF736">
    <property type="entry name" value="RETINOL DEHYDROGENASE 10"/>
    <property type="match status" value="1"/>
</dbReference>
<dbReference type="PANTHER" id="PTHR24322">
    <property type="entry name" value="PKSB"/>
    <property type="match status" value="1"/>
</dbReference>
<comment type="similarity">
    <text evidence="1 3">Belongs to the short-chain dehydrogenases/reductases (SDR) family.</text>
</comment>
<reference evidence="5" key="1">
    <citation type="journal article" date="2022" name="Int. J. Syst. Evol. Microbiol.">
        <title>Pseudomonas aegrilactucae sp. nov. and Pseudomonas morbosilactucae sp. nov., pathogens causing bacterial rot of lettuce in Japan.</title>
        <authorList>
            <person name="Sawada H."/>
            <person name="Fujikawa T."/>
            <person name="Satou M."/>
        </authorList>
    </citation>
    <scope>NUCLEOTIDE SEQUENCE</scope>
    <source>
        <strain evidence="5">0166_1</strain>
    </source>
</reference>
<dbReference type="Pfam" id="PF00106">
    <property type="entry name" value="adh_short"/>
    <property type="match status" value="1"/>
</dbReference>
<evidence type="ECO:0000256" key="2">
    <source>
        <dbReference type="ARBA" id="ARBA00023002"/>
    </source>
</evidence>
<evidence type="ECO:0000313" key="5">
    <source>
        <dbReference type="EMBL" id="UGS33790.1"/>
    </source>
</evidence>
<dbReference type="InterPro" id="IPR002347">
    <property type="entry name" value="SDR_fam"/>
</dbReference>
<proteinExistence type="inferred from homology"/>
<dbReference type="NCBIfam" id="NF005878">
    <property type="entry name" value="PRK07825.1"/>
    <property type="match status" value="1"/>
</dbReference>
<evidence type="ECO:0000313" key="6">
    <source>
        <dbReference type="Proteomes" id="UP001162834"/>
    </source>
</evidence>
<evidence type="ECO:0000256" key="4">
    <source>
        <dbReference type="SAM" id="MobiDB-lite"/>
    </source>
</evidence>
<dbReference type="Proteomes" id="UP001162834">
    <property type="component" value="Chromosome"/>
</dbReference>
<dbReference type="EC" id="1.3.1.87" evidence="5"/>
<gene>
    <name evidence="5" type="primary">hcaB_2</name>
    <name evidence="5" type="ORF">DSM104329_00155</name>
</gene>